<sequence>MNVPFFLARRIRQAPIESFSATVTKVGIASIAVGLAVMIVAFAVLFGFKQTIQDKIFLFGAHLQVSKFTANQSYEEAPISTNTRFFREVKSNPGIAHVQAVALKAGILKTPDELAGVVLKGVGPDYNWQLIEQSLVAGRVPAIGTDSARAATGPPDTTAGYSTEILLSQFLADQLKLKVGESVITYFLGGSQPRPRKLTVVGIYMTGLEEFDKQIVLGDLRLIQRLNNWTPDMVGSFELFVRDFDQLDATFRTVFDQIPPDFRLFKVTEQYGPLFDWMVLLDRNTLVFLILILFVASFNMVSVLLVLMMERTPMIGLLKALGSQNTLLRRMFLYVGLNMVGWGLLIGNAVGLGFCFVQDYFKLIPLDPKNYFMSFVPIQWDWGVIGLLNGATLVLIAAVLWLPTLVINRIEPVRALVFKK</sequence>
<evidence type="ECO:0000256" key="3">
    <source>
        <dbReference type="ARBA" id="ARBA00022475"/>
    </source>
</evidence>
<reference evidence="10 11" key="1">
    <citation type="submission" date="2019-10" db="EMBL/GenBank/DDBJ databases">
        <title>Rudanella paleaurantiibacter sp. nov., isolated from sludge.</title>
        <authorList>
            <person name="Xu S.Q."/>
        </authorList>
    </citation>
    <scope>NUCLEOTIDE SEQUENCE [LARGE SCALE GENOMIC DNA]</scope>
    <source>
        <strain evidence="10 11">HX-22-17</strain>
    </source>
</reference>
<evidence type="ECO:0000256" key="7">
    <source>
        <dbReference type="SAM" id="Phobius"/>
    </source>
</evidence>
<dbReference type="InterPro" id="IPR025857">
    <property type="entry name" value="MacB_PCD"/>
</dbReference>
<proteinExistence type="inferred from homology"/>
<keyword evidence="11" id="KW-1185">Reference proteome</keyword>
<keyword evidence="3" id="KW-1003">Cell membrane</keyword>
<dbReference type="EMBL" id="WELI01000005">
    <property type="protein sequence ID" value="KAB7730358.1"/>
    <property type="molecule type" value="Genomic_DNA"/>
</dbReference>
<dbReference type="Pfam" id="PF02687">
    <property type="entry name" value="FtsX"/>
    <property type="match status" value="1"/>
</dbReference>
<dbReference type="GO" id="GO:0044874">
    <property type="term" value="P:lipoprotein localization to outer membrane"/>
    <property type="evidence" value="ECO:0007669"/>
    <property type="project" value="TreeGrafter"/>
</dbReference>
<dbReference type="Proteomes" id="UP000488299">
    <property type="component" value="Unassembled WGS sequence"/>
</dbReference>
<feature type="domain" description="MacB-like periplasmic core" evidence="9">
    <location>
        <begin position="29"/>
        <end position="225"/>
    </location>
</feature>
<accession>A0A7J5TYY4</accession>
<gene>
    <name evidence="10" type="ORF">F5984_14470</name>
</gene>
<feature type="transmembrane region" description="Helical" evidence="7">
    <location>
        <begin position="339"/>
        <end position="361"/>
    </location>
</feature>
<dbReference type="PANTHER" id="PTHR30489:SF0">
    <property type="entry name" value="LIPOPROTEIN-RELEASING SYSTEM TRANSMEMBRANE PROTEIN LOLE"/>
    <property type="match status" value="1"/>
</dbReference>
<evidence type="ECO:0000256" key="6">
    <source>
        <dbReference type="ARBA" id="ARBA00023136"/>
    </source>
</evidence>
<keyword evidence="4 7" id="KW-0812">Transmembrane</keyword>
<evidence type="ECO:0000256" key="1">
    <source>
        <dbReference type="ARBA" id="ARBA00004651"/>
    </source>
</evidence>
<evidence type="ECO:0000259" key="8">
    <source>
        <dbReference type="Pfam" id="PF02687"/>
    </source>
</evidence>
<evidence type="ECO:0000256" key="4">
    <source>
        <dbReference type="ARBA" id="ARBA00022692"/>
    </source>
</evidence>
<comment type="similarity">
    <text evidence="2">Belongs to the ABC-4 integral membrane protein family. LolC/E subfamily.</text>
</comment>
<feature type="transmembrane region" description="Helical" evidence="7">
    <location>
        <begin position="26"/>
        <end position="48"/>
    </location>
</feature>
<feature type="transmembrane region" description="Helical" evidence="7">
    <location>
        <begin position="286"/>
        <end position="309"/>
    </location>
</feature>
<keyword evidence="5 7" id="KW-1133">Transmembrane helix</keyword>
<comment type="caution">
    <text evidence="10">The sequence shown here is derived from an EMBL/GenBank/DDBJ whole genome shotgun (WGS) entry which is preliminary data.</text>
</comment>
<keyword evidence="6 7" id="KW-0472">Membrane</keyword>
<dbReference type="GO" id="GO:0098797">
    <property type="term" value="C:plasma membrane protein complex"/>
    <property type="evidence" value="ECO:0007669"/>
    <property type="project" value="TreeGrafter"/>
</dbReference>
<evidence type="ECO:0000256" key="5">
    <source>
        <dbReference type="ARBA" id="ARBA00022989"/>
    </source>
</evidence>
<evidence type="ECO:0000256" key="2">
    <source>
        <dbReference type="ARBA" id="ARBA00005236"/>
    </source>
</evidence>
<protein>
    <submittedName>
        <fullName evidence="10">FtsX-like permease family protein</fullName>
    </submittedName>
</protein>
<feature type="transmembrane region" description="Helical" evidence="7">
    <location>
        <begin position="382"/>
        <end position="402"/>
    </location>
</feature>
<comment type="subcellular location">
    <subcellularLocation>
        <location evidence="1">Cell membrane</location>
        <topology evidence="1">Multi-pass membrane protein</topology>
    </subcellularLocation>
</comment>
<evidence type="ECO:0000313" key="10">
    <source>
        <dbReference type="EMBL" id="KAB7730358.1"/>
    </source>
</evidence>
<dbReference type="InterPro" id="IPR003838">
    <property type="entry name" value="ABC3_permease_C"/>
</dbReference>
<organism evidence="10 11">
    <name type="scientific">Rudanella paleaurantiibacter</name>
    <dbReference type="NCBI Taxonomy" id="2614655"/>
    <lineage>
        <taxon>Bacteria</taxon>
        <taxon>Pseudomonadati</taxon>
        <taxon>Bacteroidota</taxon>
        <taxon>Cytophagia</taxon>
        <taxon>Cytophagales</taxon>
        <taxon>Cytophagaceae</taxon>
        <taxon>Rudanella</taxon>
    </lineage>
</organism>
<dbReference type="InterPro" id="IPR051447">
    <property type="entry name" value="Lipoprotein-release_system"/>
</dbReference>
<dbReference type="Pfam" id="PF12704">
    <property type="entry name" value="MacB_PCD"/>
    <property type="match status" value="1"/>
</dbReference>
<dbReference type="RefSeq" id="WP_152124948.1">
    <property type="nucleotide sequence ID" value="NZ_WELI01000005.1"/>
</dbReference>
<feature type="domain" description="ABC3 transporter permease C-terminal" evidence="8">
    <location>
        <begin position="287"/>
        <end position="412"/>
    </location>
</feature>
<name>A0A7J5TYY4_9BACT</name>
<dbReference type="AlphaFoldDB" id="A0A7J5TYY4"/>
<evidence type="ECO:0000259" key="9">
    <source>
        <dbReference type="Pfam" id="PF12704"/>
    </source>
</evidence>
<dbReference type="PANTHER" id="PTHR30489">
    <property type="entry name" value="LIPOPROTEIN-RELEASING SYSTEM TRANSMEMBRANE PROTEIN LOLE"/>
    <property type="match status" value="1"/>
</dbReference>
<evidence type="ECO:0000313" key="11">
    <source>
        <dbReference type="Proteomes" id="UP000488299"/>
    </source>
</evidence>